<accession>A0ABM9B9L7</accession>
<dbReference type="SUPFAM" id="SSF55383">
    <property type="entry name" value="Copper amine oxidase, domain N"/>
    <property type="match status" value="1"/>
</dbReference>
<evidence type="ECO:0000259" key="1">
    <source>
        <dbReference type="Pfam" id="PF07833"/>
    </source>
</evidence>
<dbReference type="InterPro" id="IPR012854">
    <property type="entry name" value="Cu_amine_oxidase-like_N"/>
</dbReference>
<dbReference type="InterPro" id="IPR036582">
    <property type="entry name" value="Mao_N_sf"/>
</dbReference>
<dbReference type="EMBL" id="CAKMAB010000005">
    <property type="protein sequence ID" value="CAH1055086.1"/>
    <property type="molecule type" value="Genomic_DNA"/>
</dbReference>
<name>A0ABM9B9L7_9BACL</name>
<dbReference type="Proteomes" id="UP000838749">
    <property type="component" value="Unassembled WGS sequence"/>
</dbReference>
<evidence type="ECO:0000313" key="3">
    <source>
        <dbReference type="Proteomes" id="UP000838749"/>
    </source>
</evidence>
<protein>
    <recommendedName>
        <fullName evidence="1">Copper amine oxidase-like N-terminal domain-containing protein</fullName>
    </recommendedName>
</protein>
<reference evidence="2" key="1">
    <citation type="submission" date="2021-12" db="EMBL/GenBank/DDBJ databases">
        <authorList>
            <person name="Criscuolo A."/>
        </authorList>
    </citation>
    <scope>NUCLEOTIDE SEQUENCE</scope>
    <source>
        <strain evidence="2">CIP111894</strain>
    </source>
</reference>
<dbReference type="Pfam" id="PF07833">
    <property type="entry name" value="Cu_amine_oxidN1"/>
    <property type="match status" value="1"/>
</dbReference>
<sequence>MKVVFKVILLTSVITLILGGTGVHASRSKPDIYVNDEKLDIYANVTFLGTTLVPMRPIFEKYGMSIEWDNNTKTVTASKDNKVIVLTNNSYDALLNGEKVVLNQAPSLEPTSNIFYVNLRFISEALGAKVNWEKTENDAKIHIDFVK</sequence>
<keyword evidence="3" id="KW-1185">Reference proteome</keyword>
<proteinExistence type="predicted"/>
<organism evidence="2 3">
    <name type="scientific">Paenibacillus pseudetheri</name>
    <dbReference type="NCBI Taxonomy" id="2897682"/>
    <lineage>
        <taxon>Bacteria</taxon>
        <taxon>Bacillati</taxon>
        <taxon>Bacillota</taxon>
        <taxon>Bacilli</taxon>
        <taxon>Bacillales</taxon>
        <taxon>Paenibacillaceae</taxon>
        <taxon>Paenibacillus</taxon>
    </lineage>
</organism>
<comment type="caution">
    <text evidence="2">The sequence shown here is derived from an EMBL/GenBank/DDBJ whole genome shotgun (WGS) entry which is preliminary data.</text>
</comment>
<feature type="domain" description="Copper amine oxidase-like N-terminal" evidence="1">
    <location>
        <begin position="34"/>
        <end position="139"/>
    </location>
</feature>
<evidence type="ECO:0000313" key="2">
    <source>
        <dbReference type="EMBL" id="CAH1055086.1"/>
    </source>
</evidence>
<dbReference type="Gene3D" id="3.30.457.10">
    <property type="entry name" value="Copper amine oxidase-like, N-terminal domain"/>
    <property type="match status" value="1"/>
</dbReference>
<gene>
    <name evidence="2" type="ORF">PAECIP111894_01236</name>
</gene>
<dbReference type="RefSeq" id="WP_234532337.1">
    <property type="nucleotide sequence ID" value="NZ_CAKMAB010000005.1"/>
</dbReference>